<keyword evidence="1" id="KW-1133">Transmembrane helix</keyword>
<feature type="transmembrane region" description="Helical" evidence="1">
    <location>
        <begin position="91"/>
        <end position="108"/>
    </location>
</feature>
<sequence length="147" mass="15642">MNKVRVVRAVGDAGWWAYVVAIMLVFQQMGSGWTAYVPLTDAKRYSNGVPSAFGYFEQLNAVSTLGAIGLGSAVTTSIVTALWLPTRRARAIAVAAPLLGALIVWLASKPLAELDVLAAFFGFLAGIAVREAGTRWSLRSLPTGTQE</sequence>
<dbReference type="Proteomes" id="UP001178281">
    <property type="component" value="Unassembled WGS sequence"/>
</dbReference>
<protein>
    <submittedName>
        <fullName evidence="2">Uncharacterized protein</fullName>
    </submittedName>
</protein>
<comment type="caution">
    <text evidence="2">The sequence shown here is derived from an EMBL/GenBank/DDBJ whole genome shotgun (WGS) entry which is preliminary data.</text>
</comment>
<dbReference type="RefSeq" id="WP_305112678.1">
    <property type="nucleotide sequence ID" value="NZ_JAUTIX010000009.1"/>
</dbReference>
<keyword evidence="3" id="KW-1185">Reference proteome</keyword>
<dbReference type="AlphaFoldDB" id="A0AA90NJR4"/>
<name>A0AA90NJR4_9ACTN</name>
<organism evidence="2 3">
    <name type="scientific">Tsukamurella strandjordii</name>
    <dbReference type="NCBI Taxonomy" id="147577"/>
    <lineage>
        <taxon>Bacteria</taxon>
        <taxon>Bacillati</taxon>
        <taxon>Actinomycetota</taxon>
        <taxon>Actinomycetes</taxon>
        <taxon>Mycobacteriales</taxon>
        <taxon>Tsukamurellaceae</taxon>
        <taxon>Tsukamurella</taxon>
    </lineage>
</organism>
<feature type="transmembrane region" description="Helical" evidence="1">
    <location>
        <begin position="114"/>
        <end position="133"/>
    </location>
</feature>
<reference evidence="2" key="1">
    <citation type="submission" date="2023-08" db="EMBL/GenBank/DDBJ databases">
        <title>The draft genome of Tsukamurella strandjordii strain 050030.</title>
        <authorList>
            <person name="Zhao F."/>
            <person name="Feng Y."/>
            <person name="Zong Z."/>
        </authorList>
    </citation>
    <scope>NUCLEOTIDE SEQUENCE</scope>
    <source>
        <strain evidence="2">050030</strain>
    </source>
</reference>
<proteinExistence type="predicted"/>
<gene>
    <name evidence="2" type="ORF">Q7X28_20195</name>
</gene>
<keyword evidence="1" id="KW-0812">Transmembrane</keyword>
<evidence type="ECO:0000313" key="3">
    <source>
        <dbReference type="Proteomes" id="UP001178281"/>
    </source>
</evidence>
<feature type="transmembrane region" description="Helical" evidence="1">
    <location>
        <begin position="59"/>
        <end position="84"/>
    </location>
</feature>
<feature type="transmembrane region" description="Helical" evidence="1">
    <location>
        <begin position="15"/>
        <end position="39"/>
    </location>
</feature>
<evidence type="ECO:0000256" key="1">
    <source>
        <dbReference type="SAM" id="Phobius"/>
    </source>
</evidence>
<keyword evidence="1" id="KW-0472">Membrane</keyword>
<evidence type="ECO:0000313" key="2">
    <source>
        <dbReference type="EMBL" id="MDP0400243.1"/>
    </source>
</evidence>
<dbReference type="EMBL" id="JAUTIX010000009">
    <property type="protein sequence ID" value="MDP0400243.1"/>
    <property type="molecule type" value="Genomic_DNA"/>
</dbReference>
<accession>A0AA90NJR4</accession>